<name>A0AAW3PVI1_9BURK</name>
<gene>
    <name evidence="1" type="ORF">WS64_29225</name>
</gene>
<sequence>MIATNGDAVLVANNDVNLNAVRQSSQDAVRQSSQDAVRWDARNHAGTITIADQANQRQDVFSKKRFSIRTI</sequence>
<evidence type="ECO:0000313" key="1">
    <source>
        <dbReference type="EMBL" id="KWZ32288.1"/>
    </source>
</evidence>
<comment type="caution">
    <text evidence="1">The sequence shown here is derived from an EMBL/GenBank/DDBJ whole genome shotgun (WGS) entry which is preliminary data.</text>
</comment>
<reference evidence="1 2" key="1">
    <citation type="submission" date="2015-11" db="EMBL/GenBank/DDBJ databases">
        <authorList>
            <person name="Sahl J."/>
            <person name="Wagner D."/>
            <person name="Keim P."/>
        </authorList>
    </citation>
    <scope>NUCLEOTIDE SEQUENCE [LARGE SCALE GENOMIC DNA]</scope>
    <source>
        <strain evidence="1 2">AZ-4-2-10-S1-D7</strain>
    </source>
</reference>
<accession>A0AAW3PVI1</accession>
<dbReference type="EMBL" id="LNJP01000003">
    <property type="protein sequence ID" value="KWZ32288.1"/>
    <property type="molecule type" value="Genomic_DNA"/>
</dbReference>
<dbReference type="Proteomes" id="UP000070434">
    <property type="component" value="Unassembled WGS sequence"/>
</dbReference>
<organism evidence="1 2">
    <name type="scientific">Burkholderia anthina</name>
    <dbReference type="NCBI Taxonomy" id="179879"/>
    <lineage>
        <taxon>Bacteria</taxon>
        <taxon>Pseudomonadati</taxon>
        <taxon>Pseudomonadota</taxon>
        <taxon>Betaproteobacteria</taxon>
        <taxon>Burkholderiales</taxon>
        <taxon>Burkholderiaceae</taxon>
        <taxon>Burkholderia</taxon>
        <taxon>Burkholderia cepacia complex</taxon>
    </lineage>
</organism>
<dbReference type="AlphaFoldDB" id="A0AAW3PVI1"/>
<proteinExistence type="predicted"/>
<evidence type="ECO:0008006" key="3">
    <source>
        <dbReference type="Google" id="ProtNLM"/>
    </source>
</evidence>
<protein>
    <recommendedName>
        <fullName evidence="3">Hemagglutinin</fullName>
    </recommendedName>
</protein>
<evidence type="ECO:0000313" key="2">
    <source>
        <dbReference type="Proteomes" id="UP000070434"/>
    </source>
</evidence>